<evidence type="ECO:0000313" key="2">
    <source>
        <dbReference type="EMBL" id="MBC6465083.1"/>
    </source>
</evidence>
<protein>
    <submittedName>
        <fullName evidence="2">Uncharacterized protein</fullName>
    </submittedName>
</protein>
<dbReference type="EMBL" id="JABVEC010000003">
    <property type="protein sequence ID" value="MBC6465083.1"/>
    <property type="molecule type" value="Genomic_DNA"/>
</dbReference>
<gene>
    <name evidence="2" type="ORF">HKK74_06200</name>
</gene>
<name>A0ABR7LJV7_9ACTN</name>
<evidence type="ECO:0000313" key="3">
    <source>
        <dbReference type="Proteomes" id="UP000805614"/>
    </source>
</evidence>
<comment type="caution">
    <text evidence="2">The sequence shown here is derived from an EMBL/GenBank/DDBJ whole genome shotgun (WGS) entry which is preliminary data.</text>
</comment>
<accession>A0ABR7LJV7</accession>
<proteinExistence type="predicted"/>
<feature type="compositionally biased region" description="Low complexity" evidence="1">
    <location>
        <begin position="55"/>
        <end position="68"/>
    </location>
</feature>
<sequence>MRGIYSHVTEAMRQQILDGLRARWETALKERAALWPESPVPVLDGLLKELDSKAESPTPETISTIPPIRGKSPTLVVGE</sequence>
<keyword evidence="3" id="KW-1185">Reference proteome</keyword>
<reference evidence="2 3" key="1">
    <citation type="submission" date="2020-06" db="EMBL/GenBank/DDBJ databases">
        <title>Actinomadura xiongansis sp. nov., isolated from soil of Baiyangdian.</title>
        <authorList>
            <person name="Zhang X."/>
        </authorList>
    </citation>
    <scope>NUCLEOTIDE SEQUENCE [LARGE SCALE GENOMIC DNA]</scope>
    <source>
        <strain evidence="2 3">HBUM206468</strain>
    </source>
</reference>
<dbReference type="RefSeq" id="WP_187242100.1">
    <property type="nucleotide sequence ID" value="NZ_BAAAOK010000017.1"/>
</dbReference>
<dbReference type="Proteomes" id="UP000805614">
    <property type="component" value="Unassembled WGS sequence"/>
</dbReference>
<feature type="region of interest" description="Disordered" evidence="1">
    <location>
        <begin position="53"/>
        <end position="79"/>
    </location>
</feature>
<evidence type="ECO:0000256" key="1">
    <source>
        <dbReference type="SAM" id="MobiDB-lite"/>
    </source>
</evidence>
<organism evidence="2 3">
    <name type="scientific">Actinomadura alba</name>
    <dbReference type="NCBI Taxonomy" id="406431"/>
    <lineage>
        <taxon>Bacteria</taxon>
        <taxon>Bacillati</taxon>
        <taxon>Actinomycetota</taxon>
        <taxon>Actinomycetes</taxon>
        <taxon>Streptosporangiales</taxon>
        <taxon>Thermomonosporaceae</taxon>
        <taxon>Actinomadura</taxon>
    </lineage>
</organism>